<comment type="caution">
    <text evidence="1">The sequence shown here is derived from an EMBL/GenBank/DDBJ whole genome shotgun (WGS) entry which is preliminary data.</text>
</comment>
<accession>A0A4R1XIJ6</accession>
<name>A0A4R1XIJ6_ACICA</name>
<dbReference type="AlphaFoldDB" id="A0A4R1XIJ6"/>
<dbReference type="OrthoDB" id="5465205at2"/>
<sequence>MGSILNQQERQTELRELGLFSVPVKAGAVIVAGFAAAVDATGFAVAASAATGLTYLGRYEDSIDNTHGSDGDFSVLVRNQCAFHFSNSPSDPVEQVSFGKECFLQDGETVAATDGDGKLSKAGRVVGIDENGVWVE</sequence>
<dbReference type="EMBL" id="SLVJ01000026">
    <property type="protein sequence ID" value="TCM61870.1"/>
    <property type="molecule type" value="Genomic_DNA"/>
</dbReference>
<proteinExistence type="predicted"/>
<gene>
    <name evidence="1" type="ORF">EC844_12624</name>
</gene>
<evidence type="ECO:0000313" key="1">
    <source>
        <dbReference type="EMBL" id="TCM61870.1"/>
    </source>
</evidence>
<reference evidence="1 2" key="1">
    <citation type="submission" date="2019-03" db="EMBL/GenBank/DDBJ databases">
        <title>Genomic analyses of the natural microbiome of Caenorhabditis elegans.</title>
        <authorList>
            <person name="Samuel B."/>
        </authorList>
    </citation>
    <scope>NUCLEOTIDE SEQUENCE [LARGE SCALE GENOMIC DNA]</scope>
    <source>
        <strain evidence="1 2">JUb89</strain>
    </source>
</reference>
<dbReference type="Proteomes" id="UP000294963">
    <property type="component" value="Unassembled WGS sequence"/>
</dbReference>
<organism evidence="1 2">
    <name type="scientific">Acinetobacter calcoaceticus</name>
    <dbReference type="NCBI Taxonomy" id="471"/>
    <lineage>
        <taxon>Bacteria</taxon>
        <taxon>Pseudomonadati</taxon>
        <taxon>Pseudomonadota</taxon>
        <taxon>Gammaproteobacteria</taxon>
        <taxon>Moraxellales</taxon>
        <taxon>Moraxellaceae</taxon>
        <taxon>Acinetobacter</taxon>
        <taxon>Acinetobacter calcoaceticus/baumannii complex</taxon>
    </lineage>
</organism>
<protein>
    <recommendedName>
        <fullName evidence="3">Bacteriophage protein</fullName>
    </recommendedName>
</protein>
<evidence type="ECO:0008006" key="3">
    <source>
        <dbReference type="Google" id="ProtNLM"/>
    </source>
</evidence>
<evidence type="ECO:0000313" key="2">
    <source>
        <dbReference type="Proteomes" id="UP000294963"/>
    </source>
</evidence>
<keyword evidence="2" id="KW-1185">Reference proteome</keyword>